<name>D4BAK9_9ENTR</name>
<sequence length="44" mass="5377">MLVLRRAFRIRQYLDNILFCDHVIIYHKSSFALKIADNYFVIFI</sequence>
<organism evidence="1 2">
    <name type="scientific">Citrobacter youngae ATCC 29220</name>
    <dbReference type="NCBI Taxonomy" id="500640"/>
    <lineage>
        <taxon>Bacteria</taxon>
        <taxon>Pseudomonadati</taxon>
        <taxon>Pseudomonadota</taxon>
        <taxon>Gammaproteobacteria</taxon>
        <taxon>Enterobacterales</taxon>
        <taxon>Enterobacteriaceae</taxon>
        <taxon>Citrobacter</taxon>
        <taxon>Citrobacter freundii complex</taxon>
    </lineage>
</organism>
<evidence type="ECO:0000313" key="2">
    <source>
        <dbReference type="Proteomes" id="UP000003880"/>
    </source>
</evidence>
<dbReference type="AlphaFoldDB" id="D4BAK9"/>
<dbReference type="Proteomes" id="UP000003880">
    <property type="component" value="Unassembled WGS sequence"/>
</dbReference>
<dbReference type="EMBL" id="ABWL02000006">
    <property type="protein sequence ID" value="EFE09220.1"/>
    <property type="molecule type" value="Genomic_DNA"/>
</dbReference>
<dbReference type="HOGENOM" id="CLU_3214203_0_0_6"/>
<comment type="caution">
    <text evidence="1">The sequence shown here is derived from an EMBL/GenBank/DDBJ whole genome shotgun (WGS) entry which is preliminary data.</text>
</comment>
<gene>
    <name evidence="1" type="ORF">CIT292_07503</name>
</gene>
<protein>
    <submittedName>
        <fullName evidence="1">Uncharacterized protein</fullName>
    </submittedName>
</protein>
<reference evidence="1 2" key="1">
    <citation type="submission" date="2010-02" db="EMBL/GenBank/DDBJ databases">
        <authorList>
            <person name="Weinstock G."/>
            <person name="Sodergren E."/>
            <person name="Clifton S."/>
            <person name="Fulton L."/>
            <person name="Fulton B."/>
            <person name="Courtney L."/>
            <person name="Fronick C."/>
            <person name="Harrison M."/>
            <person name="Strong C."/>
            <person name="Farmer C."/>
            <person name="Delahaunty K."/>
            <person name="Markovic C."/>
            <person name="Hall O."/>
            <person name="Minx P."/>
            <person name="Tomlinson C."/>
            <person name="Mitreva M."/>
            <person name="Nelson J."/>
            <person name="Hou S."/>
            <person name="Wollam A."/>
            <person name="Pepin K.H."/>
            <person name="Johnson M."/>
            <person name="Bhonagiri V."/>
            <person name="Zhang X."/>
            <person name="Suruliraj S."/>
            <person name="Warren W."/>
            <person name="Chinwalla A."/>
            <person name="Mardis E.R."/>
            <person name="Wilson R.K."/>
        </authorList>
    </citation>
    <scope>NUCLEOTIDE SEQUENCE [LARGE SCALE GENOMIC DNA]</scope>
    <source>
        <strain evidence="1 2">ATCC 29220</strain>
    </source>
</reference>
<evidence type="ECO:0000313" key="1">
    <source>
        <dbReference type="EMBL" id="EFE09220.1"/>
    </source>
</evidence>
<proteinExistence type="predicted"/>
<accession>D4BAK9</accession>